<evidence type="ECO:0000256" key="5">
    <source>
        <dbReference type="ARBA" id="ARBA00022597"/>
    </source>
</evidence>
<sequence>MHLRFLIAAAVAAILMSCATQRQIVYFQDAENGTVERIERADDIRLRPSDQIAIVVNSKDQQLAEMFNLPLVTYRVGNANTAIGGSRPSYSQQSMAYTVCDDGSIDFPILGRVEVEGLTREEVAAKIKGMLVEGGLLKDAVVTVEYMNLSVSVLGEVSKPGRINIDKERISIVDAISMAGDLTIYGCRDRVMVLRLEEDGQHTYMVDLRNSAELCASPVYYLQQGDVVYVAPNKMRSRQSTVNGNNVLSASFWLSLTSLLATITALFIR</sequence>
<dbReference type="InterPro" id="IPR054765">
    <property type="entry name" value="SLBB_dom"/>
</dbReference>
<keyword evidence="13" id="KW-0998">Cell outer membrane</keyword>
<protein>
    <submittedName>
        <fullName evidence="19">Polysaccharide biosynthesis/export family protein</fullName>
    </submittedName>
</protein>
<keyword evidence="12" id="KW-0564">Palmitate</keyword>
<feature type="signal peptide" evidence="16">
    <location>
        <begin position="1"/>
        <end position="22"/>
    </location>
</feature>
<feature type="transmembrane region" description="Helical" evidence="15">
    <location>
        <begin position="247"/>
        <end position="268"/>
    </location>
</feature>
<evidence type="ECO:0000256" key="10">
    <source>
        <dbReference type="ARBA" id="ARBA00023114"/>
    </source>
</evidence>
<evidence type="ECO:0000256" key="13">
    <source>
        <dbReference type="ARBA" id="ARBA00023237"/>
    </source>
</evidence>
<evidence type="ECO:0000256" key="2">
    <source>
        <dbReference type="ARBA" id="ARBA00009450"/>
    </source>
</evidence>
<dbReference type="GO" id="GO:0009279">
    <property type="term" value="C:cell outer membrane"/>
    <property type="evidence" value="ECO:0007669"/>
    <property type="project" value="UniProtKB-SubCell"/>
</dbReference>
<evidence type="ECO:0000313" key="19">
    <source>
        <dbReference type="EMBL" id="MBO8440295.1"/>
    </source>
</evidence>
<dbReference type="GO" id="GO:0015159">
    <property type="term" value="F:polysaccharide transmembrane transporter activity"/>
    <property type="evidence" value="ECO:0007669"/>
    <property type="project" value="InterPro"/>
</dbReference>
<accession>A0A940IF82</accession>
<dbReference type="GO" id="GO:0046930">
    <property type="term" value="C:pore complex"/>
    <property type="evidence" value="ECO:0007669"/>
    <property type="project" value="UniProtKB-KW"/>
</dbReference>
<evidence type="ECO:0000256" key="9">
    <source>
        <dbReference type="ARBA" id="ARBA00023065"/>
    </source>
</evidence>
<evidence type="ECO:0000256" key="8">
    <source>
        <dbReference type="ARBA" id="ARBA00023047"/>
    </source>
</evidence>
<evidence type="ECO:0000259" key="17">
    <source>
        <dbReference type="Pfam" id="PF02563"/>
    </source>
</evidence>
<keyword evidence="6 15" id="KW-0812">Transmembrane</keyword>
<evidence type="ECO:0000259" key="18">
    <source>
        <dbReference type="Pfam" id="PF22461"/>
    </source>
</evidence>
<comment type="caution">
    <text evidence="19">The sequence shown here is derived from an EMBL/GenBank/DDBJ whole genome shotgun (WGS) entry which is preliminary data.</text>
</comment>
<reference evidence="19" key="1">
    <citation type="submission" date="2020-10" db="EMBL/GenBank/DDBJ databases">
        <authorList>
            <person name="Gilroy R."/>
        </authorList>
    </citation>
    <scope>NUCLEOTIDE SEQUENCE</scope>
    <source>
        <strain evidence="19">3924</strain>
    </source>
</reference>
<evidence type="ECO:0000256" key="14">
    <source>
        <dbReference type="ARBA" id="ARBA00023288"/>
    </source>
</evidence>
<evidence type="ECO:0000256" key="4">
    <source>
        <dbReference type="ARBA" id="ARBA00022452"/>
    </source>
</evidence>
<dbReference type="PANTHER" id="PTHR33619:SF3">
    <property type="entry name" value="POLYSACCHARIDE EXPORT PROTEIN GFCE-RELATED"/>
    <property type="match status" value="1"/>
</dbReference>
<evidence type="ECO:0000256" key="11">
    <source>
        <dbReference type="ARBA" id="ARBA00023136"/>
    </source>
</evidence>
<keyword evidence="15" id="KW-1133">Transmembrane helix</keyword>
<gene>
    <name evidence="19" type="ORF">IAC51_06555</name>
</gene>
<keyword evidence="8" id="KW-0625">Polysaccharide transport</keyword>
<comment type="subcellular location">
    <subcellularLocation>
        <location evidence="1">Cell outer membrane</location>
        <topology evidence="1">Multi-pass membrane protein</topology>
    </subcellularLocation>
</comment>
<keyword evidence="7 16" id="KW-0732">Signal</keyword>
<evidence type="ECO:0000256" key="6">
    <source>
        <dbReference type="ARBA" id="ARBA00022692"/>
    </source>
</evidence>
<keyword evidence="11 15" id="KW-0472">Membrane</keyword>
<dbReference type="GO" id="GO:0006811">
    <property type="term" value="P:monoatomic ion transport"/>
    <property type="evidence" value="ECO:0007669"/>
    <property type="project" value="UniProtKB-KW"/>
</dbReference>
<evidence type="ECO:0000313" key="20">
    <source>
        <dbReference type="Proteomes" id="UP000712007"/>
    </source>
</evidence>
<comment type="similarity">
    <text evidence="2">Belongs to the BexD/CtrA/VexA family.</text>
</comment>
<evidence type="ECO:0000256" key="1">
    <source>
        <dbReference type="ARBA" id="ARBA00004571"/>
    </source>
</evidence>
<feature type="domain" description="SLBB" evidence="18">
    <location>
        <begin position="151"/>
        <end position="230"/>
    </location>
</feature>
<organism evidence="19 20">
    <name type="scientific">Candidatus Aphodosoma intestinipullorum</name>
    <dbReference type="NCBI Taxonomy" id="2840674"/>
    <lineage>
        <taxon>Bacteria</taxon>
        <taxon>Pseudomonadati</taxon>
        <taxon>Bacteroidota</taxon>
        <taxon>Bacteroidia</taxon>
        <taxon>Bacteroidales</taxon>
        <taxon>Candidatus Aphodosoma</taxon>
    </lineage>
</organism>
<feature type="domain" description="Polysaccharide export protein N-terminal" evidence="17">
    <location>
        <begin position="41"/>
        <end position="145"/>
    </location>
</feature>
<dbReference type="PANTHER" id="PTHR33619">
    <property type="entry name" value="POLYSACCHARIDE EXPORT PROTEIN GFCE-RELATED"/>
    <property type="match status" value="1"/>
</dbReference>
<evidence type="ECO:0000256" key="16">
    <source>
        <dbReference type="SAM" id="SignalP"/>
    </source>
</evidence>
<keyword evidence="5" id="KW-0762">Sugar transport</keyword>
<keyword evidence="14" id="KW-0449">Lipoprotein</keyword>
<proteinExistence type="inferred from homology"/>
<dbReference type="EMBL" id="JADIMV010000112">
    <property type="protein sequence ID" value="MBO8440295.1"/>
    <property type="molecule type" value="Genomic_DNA"/>
</dbReference>
<dbReference type="Pfam" id="PF22461">
    <property type="entry name" value="SLBB_2"/>
    <property type="match status" value="1"/>
</dbReference>
<keyword evidence="4" id="KW-1134">Transmembrane beta strand</keyword>
<keyword evidence="3" id="KW-0813">Transport</keyword>
<dbReference type="InterPro" id="IPR049712">
    <property type="entry name" value="Poly_export"/>
</dbReference>
<keyword evidence="9" id="KW-0406">Ion transport</keyword>
<name>A0A940IF82_9BACT</name>
<dbReference type="GO" id="GO:0015288">
    <property type="term" value="F:porin activity"/>
    <property type="evidence" value="ECO:0007669"/>
    <property type="project" value="UniProtKB-KW"/>
</dbReference>
<evidence type="ECO:0000256" key="7">
    <source>
        <dbReference type="ARBA" id="ARBA00022729"/>
    </source>
</evidence>
<dbReference type="AlphaFoldDB" id="A0A940IF82"/>
<dbReference type="Proteomes" id="UP000712007">
    <property type="component" value="Unassembled WGS sequence"/>
</dbReference>
<keyword evidence="10" id="KW-0626">Porin</keyword>
<dbReference type="Pfam" id="PF02563">
    <property type="entry name" value="Poly_export"/>
    <property type="match status" value="1"/>
</dbReference>
<feature type="chain" id="PRO_5037474116" evidence="16">
    <location>
        <begin position="23"/>
        <end position="269"/>
    </location>
</feature>
<dbReference type="InterPro" id="IPR003715">
    <property type="entry name" value="Poly_export_N"/>
</dbReference>
<dbReference type="Gene3D" id="3.10.560.10">
    <property type="entry name" value="Outer membrane lipoprotein wza domain like"/>
    <property type="match status" value="1"/>
</dbReference>
<dbReference type="PROSITE" id="PS51257">
    <property type="entry name" value="PROKAR_LIPOPROTEIN"/>
    <property type="match status" value="1"/>
</dbReference>
<evidence type="ECO:0000256" key="3">
    <source>
        <dbReference type="ARBA" id="ARBA00022448"/>
    </source>
</evidence>
<reference evidence="19" key="2">
    <citation type="journal article" date="2021" name="PeerJ">
        <title>Extensive microbial diversity within the chicken gut microbiome revealed by metagenomics and culture.</title>
        <authorList>
            <person name="Gilroy R."/>
            <person name="Ravi A."/>
            <person name="Getino M."/>
            <person name="Pursley I."/>
            <person name="Horton D.L."/>
            <person name="Alikhan N.F."/>
            <person name="Baker D."/>
            <person name="Gharbi K."/>
            <person name="Hall N."/>
            <person name="Watson M."/>
            <person name="Adriaenssens E.M."/>
            <person name="Foster-Nyarko E."/>
            <person name="Jarju S."/>
            <person name="Secka A."/>
            <person name="Antonio M."/>
            <person name="Oren A."/>
            <person name="Chaudhuri R.R."/>
            <person name="La Ragione R."/>
            <person name="Hildebrand F."/>
            <person name="Pallen M.J."/>
        </authorList>
    </citation>
    <scope>NUCLEOTIDE SEQUENCE</scope>
    <source>
        <strain evidence="19">3924</strain>
    </source>
</reference>
<evidence type="ECO:0000256" key="12">
    <source>
        <dbReference type="ARBA" id="ARBA00023139"/>
    </source>
</evidence>
<evidence type="ECO:0000256" key="15">
    <source>
        <dbReference type="SAM" id="Phobius"/>
    </source>
</evidence>